<evidence type="ECO:0000256" key="7">
    <source>
        <dbReference type="SAM" id="Phobius"/>
    </source>
</evidence>
<feature type="region of interest" description="Disordered" evidence="6">
    <location>
        <begin position="1"/>
        <end position="36"/>
    </location>
</feature>
<feature type="transmembrane region" description="Helical" evidence="7">
    <location>
        <begin position="216"/>
        <end position="239"/>
    </location>
</feature>
<feature type="transmembrane region" description="Helical" evidence="7">
    <location>
        <begin position="281"/>
        <end position="299"/>
    </location>
</feature>
<sequence>MEGQLMATSTAPRKAYQDEQGIERASKQQDNGPADKVAKKSPFVAHLLRMNERFAKEGGNQLSAGITYFSVLALYPLAMLLFAGMGFFLANRPELIEQIRTQLDNSLGGEVGGVISQLIDSAIAQRGAVAGIGLLTTLWSGLGWMNNLRVGISAMWKLDANEGGNFIMKKLWDLLGLIGLILLFILAFAVTAIGTSSFTSDVMDHFGLGNFPGARFVVWLIGLAVGIFANFLVMAWLVIFMPRTKVPWRSGLKGALLGAFAFELIKQFATVIVSSATKNPAGAIFGPIIALMVVLYLIWRVVLYVSAWTATTEESLAMQKTEVPEPAVINVRAAAATQAKPVKGTAIGVGAALGALGVGLMSLLTRD</sequence>
<feature type="transmembrane region" description="Helical" evidence="7">
    <location>
        <begin position="174"/>
        <end position="196"/>
    </location>
</feature>
<evidence type="ECO:0000256" key="2">
    <source>
        <dbReference type="ARBA" id="ARBA00022475"/>
    </source>
</evidence>
<dbReference type="STRING" id="525263.HMPREF0298_2255"/>
<dbReference type="GO" id="GO:0005886">
    <property type="term" value="C:plasma membrane"/>
    <property type="evidence" value="ECO:0007669"/>
    <property type="project" value="UniProtKB-SubCell"/>
</dbReference>
<evidence type="ECO:0000256" key="3">
    <source>
        <dbReference type="ARBA" id="ARBA00022692"/>
    </source>
</evidence>
<dbReference type="EMBL" id="ACHJ01000170">
    <property type="protein sequence ID" value="EEI15921.1"/>
    <property type="molecule type" value="Genomic_DNA"/>
</dbReference>
<feature type="compositionally biased region" description="Polar residues" evidence="6">
    <location>
        <begin position="1"/>
        <end position="11"/>
    </location>
</feature>
<feature type="transmembrane region" description="Helical" evidence="7">
    <location>
        <begin position="346"/>
        <end position="364"/>
    </location>
</feature>
<dbReference type="Proteomes" id="UP000006196">
    <property type="component" value="Unassembled WGS sequence"/>
</dbReference>
<dbReference type="AlphaFoldDB" id="C0XUY5"/>
<comment type="subcellular location">
    <subcellularLocation>
        <location evidence="1">Cell membrane</location>
        <topology evidence="1">Multi-pass membrane protein</topology>
    </subcellularLocation>
</comment>
<evidence type="ECO:0000256" key="4">
    <source>
        <dbReference type="ARBA" id="ARBA00022989"/>
    </source>
</evidence>
<accession>C0XUY5</accession>
<evidence type="ECO:0000256" key="6">
    <source>
        <dbReference type="SAM" id="MobiDB-lite"/>
    </source>
</evidence>
<reference evidence="8" key="1">
    <citation type="submission" date="2009-01" db="EMBL/GenBank/DDBJ databases">
        <authorList>
            <person name="Qin X."/>
            <person name="Bachman B."/>
            <person name="Battles P."/>
            <person name="Bell A."/>
            <person name="Bess C."/>
            <person name="Bickham C."/>
            <person name="Chaboub L."/>
            <person name="Chen D."/>
            <person name="Coyle M."/>
            <person name="Deiros D.R."/>
            <person name="Dinh H."/>
            <person name="Forbes L."/>
            <person name="Fowler G."/>
            <person name="Francisco L."/>
            <person name="Fu Q."/>
            <person name="Gubbala S."/>
            <person name="Hale W."/>
            <person name="Han Y."/>
            <person name="Hemphill L."/>
            <person name="Highlander S.K."/>
            <person name="Hirani K."/>
            <person name="Hogues M."/>
            <person name="Jackson L."/>
            <person name="Jakkamsetti A."/>
            <person name="Javaid M."/>
            <person name="Jiang H."/>
            <person name="Korchina V."/>
            <person name="Kovar C."/>
            <person name="Lara F."/>
            <person name="Lee S."/>
            <person name="Mata R."/>
            <person name="Mathew T."/>
            <person name="Moen C."/>
            <person name="Morales K."/>
            <person name="Munidasa M."/>
            <person name="Nazareth L."/>
            <person name="Ngo R."/>
            <person name="Nguyen L."/>
            <person name="Okwuonu G."/>
            <person name="Ongeri F."/>
            <person name="Patil S."/>
            <person name="Petrosino J."/>
            <person name="Pham C."/>
            <person name="Pham P."/>
            <person name="Pu L.-L."/>
            <person name="Puazo M."/>
            <person name="Raj R."/>
            <person name="Reid J."/>
            <person name="Rouhana J."/>
            <person name="Saada N."/>
            <person name="Shang Y."/>
            <person name="Simmons D."/>
            <person name="Thornton R."/>
            <person name="Warren J."/>
            <person name="Weissenberger G."/>
            <person name="Zhang J."/>
            <person name="Zhang L."/>
            <person name="Zhou C."/>
            <person name="Zhu D."/>
            <person name="Muzny D."/>
            <person name="Worley K."/>
            <person name="Gibbs R."/>
        </authorList>
    </citation>
    <scope>NUCLEOTIDE SEQUENCE [LARGE SCALE GENOMIC DNA]</scope>
    <source>
        <strain evidence="8">DSM 44291</strain>
    </source>
</reference>
<dbReference type="Pfam" id="PF03631">
    <property type="entry name" value="Virul_fac_BrkB"/>
    <property type="match status" value="1"/>
</dbReference>
<gene>
    <name evidence="8" type="ORF">HMPREF0298_2255</name>
</gene>
<evidence type="ECO:0000313" key="8">
    <source>
        <dbReference type="EMBL" id="EEI15921.1"/>
    </source>
</evidence>
<keyword evidence="2" id="KW-1003">Cell membrane</keyword>
<feature type="transmembrane region" description="Helical" evidence="7">
    <location>
        <begin position="66"/>
        <end position="90"/>
    </location>
</feature>
<evidence type="ECO:0000313" key="9">
    <source>
        <dbReference type="Proteomes" id="UP000006196"/>
    </source>
</evidence>
<keyword evidence="3 7" id="KW-0812">Transmembrane</keyword>
<keyword evidence="9" id="KW-1185">Reference proteome</keyword>
<keyword evidence="5 7" id="KW-0472">Membrane</keyword>
<dbReference type="PANTHER" id="PTHR30213:SF1">
    <property type="entry name" value="INNER MEMBRANE PROTEIN YHJD"/>
    <property type="match status" value="1"/>
</dbReference>
<dbReference type="InterPro" id="IPR017039">
    <property type="entry name" value="Virul_fac_BrkB"/>
</dbReference>
<dbReference type="PANTHER" id="PTHR30213">
    <property type="entry name" value="INNER MEMBRANE PROTEIN YHJD"/>
    <property type="match status" value="1"/>
</dbReference>
<organism evidence="8 9">
    <name type="scientific">Corynebacterium lipophiloflavum (strain ATCC 700352 / DSM 44291 / CCUG 37336 / JCM 10383 / DMMZ 1944)</name>
    <dbReference type="NCBI Taxonomy" id="525263"/>
    <lineage>
        <taxon>Bacteria</taxon>
        <taxon>Bacillati</taxon>
        <taxon>Actinomycetota</taxon>
        <taxon>Actinomycetes</taxon>
        <taxon>Mycobacteriales</taxon>
        <taxon>Corynebacteriaceae</taxon>
        <taxon>Corynebacterium</taxon>
    </lineage>
</organism>
<evidence type="ECO:0000256" key="5">
    <source>
        <dbReference type="ARBA" id="ARBA00023136"/>
    </source>
</evidence>
<dbReference type="HOGENOM" id="CLU_050028_0_1_11"/>
<protein>
    <submittedName>
        <fullName evidence="8">Ribonuclease</fullName>
    </submittedName>
</protein>
<feature type="transmembrane region" description="Helical" evidence="7">
    <location>
        <begin position="251"/>
        <end position="269"/>
    </location>
</feature>
<name>C0XUY5_CORLD</name>
<keyword evidence="4 7" id="KW-1133">Transmembrane helix</keyword>
<evidence type="ECO:0000256" key="1">
    <source>
        <dbReference type="ARBA" id="ARBA00004651"/>
    </source>
</evidence>
<comment type="caution">
    <text evidence="8">The sequence shown here is derived from an EMBL/GenBank/DDBJ whole genome shotgun (WGS) entry which is preliminary data.</text>
</comment>
<proteinExistence type="predicted"/>
<feature type="compositionally biased region" description="Basic and acidic residues" evidence="6">
    <location>
        <begin position="15"/>
        <end position="27"/>
    </location>
</feature>
<dbReference type="eggNOG" id="COG1295">
    <property type="taxonomic scope" value="Bacteria"/>
</dbReference>